<comment type="caution">
    <text evidence="3">The sequence shown here is derived from an EMBL/GenBank/DDBJ whole genome shotgun (WGS) entry which is preliminary data.</text>
</comment>
<dbReference type="EMBL" id="JACRIW010000011">
    <property type="protein sequence ID" value="MBI5168087.1"/>
    <property type="molecule type" value="Genomic_DNA"/>
</dbReference>
<evidence type="ECO:0000259" key="2">
    <source>
        <dbReference type="Pfam" id="PF06634"/>
    </source>
</evidence>
<dbReference type="SUPFAM" id="SSF53335">
    <property type="entry name" value="S-adenosyl-L-methionine-dependent methyltransferases"/>
    <property type="match status" value="2"/>
</dbReference>
<feature type="region of interest" description="Disordered" evidence="1">
    <location>
        <begin position="806"/>
        <end position="834"/>
    </location>
</feature>
<name>A0A933W767_UNCEI</name>
<gene>
    <name evidence="3" type="ORF">HZA61_01225</name>
</gene>
<organism evidence="3 4">
    <name type="scientific">Eiseniibacteriota bacterium</name>
    <dbReference type="NCBI Taxonomy" id="2212470"/>
    <lineage>
        <taxon>Bacteria</taxon>
        <taxon>Candidatus Eiseniibacteriota</taxon>
    </lineage>
</organism>
<dbReference type="InterPro" id="IPR009537">
    <property type="entry name" value="DUF1156"/>
</dbReference>
<evidence type="ECO:0000313" key="3">
    <source>
        <dbReference type="EMBL" id="MBI5168087.1"/>
    </source>
</evidence>
<evidence type="ECO:0000313" key="4">
    <source>
        <dbReference type="Proteomes" id="UP000696931"/>
    </source>
</evidence>
<feature type="domain" description="DUF1156" evidence="2">
    <location>
        <begin position="14"/>
        <end position="69"/>
    </location>
</feature>
<dbReference type="Gene3D" id="3.40.50.150">
    <property type="entry name" value="Vaccinia Virus protein VP39"/>
    <property type="match status" value="2"/>
</dbReference>
<sequence length="905" mass="99035">MIPKDCKRLAEVDFPIAEVSKHAVREKSIRHGHPSTLHLWWARRPLASSRAMLLALLWPDPCDPLCPIKFKQDARARLPEILGTVGPDDIDLRHALMRFIADFSNWANASKGSFLDVSRALVKAAHASEGEAYEPPLVVDPFSGGGSIPLEALRVGCDAFASDLNPVACLILKVMLEDIPRHGPNLAEELQRAGAEIRRQAEADLALLYPKDPDGSTPVAYLWARTIRCESPNCGAEIPLVRSLWLSKNANRRRALRTRVERPNNRPPQVEFEIFEPLTEKDVSGGTVARAKATCLCCGVVLPPERVRAQLSEQRGGADVIFGPDEQRAGGAKLTSVVVLRPGESGRHYRPPTKRDYDAVFAAQRRVAGLLRDWDGAGRRTLCPVPNEPISAIRPSPNARGLSAVTRYGMRSFGDLYFTRQQATLASLLQAVERGASSDAVGVIMALALSRLTDIYNAMCRWESSKSQVRNLFTRQAIALVWDPAEANPLGAQAGDFSTTLATMVRVVGSLAMPRTGQVQLADAGEHPLPDEAVSVWFTDPPYYDAIPYADLSDFFLVWLKRASSTSQAMRDPYTPDNELAPKERECVWNRAHTHEGRPKDREFFEAKIGQAFQEGRRVLSADGVGCVVFAHQTTEGWEAFLSGLTGAGWTVTASWPIATELASRARARDNASLATSVHLVCRPRDADAGIGDWADVLRELPHRVASWMERLQREGVRGADLVFACIGPALEIFSRYSSVETAEGREVKLDEYLAKVWEVVGRSALTQVLGATEASSHDGGVSAVEEDARLTALFLWTLQATDVDGETEDVGAEDDSEEAEDEDDEESGARNKTKGFTLVHDVVRRFAQPLGIELTTWEGRTIETKKGVVRLLPVSERAKKLFGENGASAVATHLESASAGGANP</sequence>
<feature type="non-terminal residue" evidence="3">
    <location>
        <position position="905"/>
    </location>
</feature>
<reference evidence="3" key="1">
    <citation type="submission" date="2020-07" db="EMBL/GenBank/DDBJ databases">
        <title>Huge and variable diversity of episymbiotic CPR bacteria and DPANN archaea in groundwater ecosystems.</title>
        <authorList>
            <person name="He C.Y."/>
            <person name="Keren R."/>
            <person name="Whittaker M."/>
            <person name="Farag I.F."/>
            <person name="Doudna J."/>
            <person name="Cate J.H.D."/>
            <person name="Banfield J.F."/>
        </authorList>
    </citation>
    <scope>NUCLEOTIDE SEQUENCE</scope>
    <source>
        <strain evidence="3">NC_groundwater_1813_Pr3_B-0.1um_71_17</strain>
    </source>
</reference>
<evidence type="ECO:0000256" key="1">
    <source>
        <dbReference type="SAM" id="MobiDB-lite"/>
    </source>
</evidence>
<dbReference type="Pfam" id="PF06634">
    <property type="entry name" value="DUF1156"/>
    <property type="match status" value="1"/>
</dbReference>
<dbReference type="AlphaFoldDB" id="A0A933W767"/>
<dbReference type="InterPro" id="IPR029063">
    <property type="entry name" value="SAM-dependent_MTases_sf"/>
</dbReference>
<feature type="compositionally biased region" description="Acidic residues" evidence="1">
    <location>
        <begin position="806"/>
        <end position="827"/>
    </location>
</feature>
<protein>
    <submittedName>
        <fullName evidence="3">DUF1156 domain-containing protein</fullName>
    </submittedName>
</protein>
<dbReference type="Proteomes" id="UP000696931">
    <property type="component" value="Unassembled WGS sequence"/>
</dbReference>
<proteinExistence type="predicted"/>
<accession>A0A933W767</accession>